<dbReference type="GO" id="GO:0016491">
    <property type="term" value="F:oxidoreductase activity"/>
    <property type="evidence" value="ECO:0007669"/>
    <property type="project" value="InterPro"/>
</dbReference>
<comment type="caution">
    <text evidence="1">The sequence shown here is derived from an EMBL/GenBank/DDBJ whole genome shotgun (WGS) entry which is preliminary data.</text>
</comment>
<dbReference type="EMBL" id="NGFP01000099">
    <property type="protein sequence ID" value="OUC94683.1"/>
    <property type="molecule type" value="Genomic_DNA"/>
</dbReference>
<name>A0A243RIK2_9ACTN</name>
<accession>A0A243RIK2</accession>
<dbReference type="InterPro" id="IPR052544">
    <property type="entry name" value="Bacteriocin_Proc_Enz"/>
</dbReference>
<evidence type="ECO:0000313" key="2">
    <source>
        <dbReference type="Proteomes" id="UP000194761"/>
    </source>
</evidence>
<reference evidence="1 2" key="1">
    <citation type="submission" date="2017-05" db="EMBL/GenBank/DDBJ databases">
        <title>Biotechnological potential of actinobacteria isolated from South African environments.</title>
        <authorList>
            <person name="Le Roes-Hill M."/>
            <person name="Prins A."/>
            <person name="Durrell K.A."/>
        </authorList>
    </citation>
    <scope>NUCLEOTIDE SEQUENCE [LARGE SCALE GENOMIC DNA]</scope>
    <source>
        <strain evidence="1">M26</strain>
    </source>
</reference>
<dbReference type="PANTHER" id="PTHR43745:SF2">
    <property type="entry name" value="NITROREDUCTASE MJ1384-RELATED"/>
    <property type="match status" value="1"/>
</dbReference>
<evidence type="ECO:0008006" key="3">
    <source>
        <dbReference type="Google" id="ProtNLM"/>
    </source>
</evidence>
<gene>
    <name evidence="1" type="ORF">CA984_21505</name>
</gene>
<sequence length="569" mass="61429">MNTESTMDSRRIAAAIARDPQLSLPDHLKVVDGLVIAEVRTGELLVEGIAKPQLFSGRHVEFVRRLLPLLDGRRSAAEIAESLGLSSADIVRTALSLLYSCGMLESGPPPEETRALEHTPVPSHVLSYLSRNVDSTRDNPSGVHAALKLARQPVVVAGPPSTLRSTLVRALGECGVTSTREEEIPLGPVPLPAAPIAVVIDDGTLDLDRITAFDASVRASGGRWFLVSLTGSGALISPLFEDGWSGCLSCYRAQRPLERSDEAATILDWQEDLLAGMLGNEVCRLATGVQSLYDESAVTVIDFDAWTAEVETFVQLPGCASCLPGTEPIEKDDLIVVAFEQEVTQPPRRYIPANAHQGHYSTSNIELQFFDRPRDWQPVDAVGEAGSELKALLEFSFGIREIIPATTSRATARRRWAPTGGNLGSQTAYLIPLESNRAGLEPVVHVYDSVANLLLRSRIAVPVKRLADAVPGSGTQADAVLVLVGDCLKLVEKYQSFGYRIINLDSGVATWQLGFQAAHLGWTVTALAEWDDAQLTDLLDLDVRQTPITTVLTLRRTSTGPGQESAAHD</sequence>
<dbReference type="PANTHER" id="PTHR43745">
    <property type="entry name" value="NITROREDUCTASE MJ1384-RELATED"/>
    <property type="match status" value="1"/>
</dbReference>
<dbReference type="SUPFAM" id="SSF55469">
    <property type="entry name" value="FMN-dependent nitroreductase-like"/>
    <property type="match status" value="1"/>
</dbReference>
<dbReference type="InterPro" id="IPR000415">
    <property type="entry name" value="Nitroreductase-like"/>
</dbReference>
<dbReference type="Gene3D" id="3.40.109.10">
    <property type="entry name" value="NADH Oxidase"/>
    <property type="match status" value="1"/>
</dbReference>
<organism evidence="1 2">
    <name type="scientific">Streptosporangium minutum</name>
    <dbReference type="NCBI Taxonomy" id="569862"/>
    <lineage>
        <taxon>Bacteria</taxon>
        <taxon>Bacillati</taxon>
        <taxon>Actinomycetota</taxon>
        <taxon>Actinomycetes</taxon>
        <taxon>Streptosporangiales</taxon>
        <taxon>Streptosporangiaceae</taxon>
        <taxon>Streptosporangium</taxon>
    </lineage>
</organism>
<dbReference type="AlphaFoldDB" id="A0A243RIK2"/>
<dbReference type="RefSeq" id="WP_086575164.1">
    <property type="nucleotide sequence ID" value="NZ_NGFP01000099.1"/>
</dbReference>
<evidence type="ECO:0000313" key="1">
    <source>
        <dbReference type="EMBL" id="OUC94683.1"/>
    </source>
</evidence>
<proteinExistence type="predicted"/>
<dbReference type="Gene3D" id="3.40.50.720">
    <property type="entry name" value="NAD(P)-binding Rossmann-like Domain"/>
    <property type="match status" value="1"/>
</dbReference>
<keyword evidence="2" id="KW-1185">Reference proteome</keyword>
<dbReference type="Proteomes" id="UP000194761">
    <property type="component" value="Unassembled WGS sequence"/>
</dbReference>
<protein>
    <recommendedName>
        <fullName evidence="3">Nitroreductase domain-containing protein</fullName>
    </recommendedName>
</protein>